<feature type="region of interest" description="Disordered" evidence="1">
    <location>
        <begin position="46"/>
        <end position="66"/>
    </location>
</feature>
<keyword evidence="4" id="KW-1185">Reference proteome</keyword>
<feature type="non-terminal residue" evidence="3">
    <location>
        <position position="358"/>
    </location>
</feature>
<accession>A0A2J8AE82</accession>
<dbReference type="SUPFAM" id="SSF63380">
    <property type="entry name" value="Riboflavin synthase domain-like"/>
    <property type="match status" value="1"/>
</dbReference>
<dbReference type="PANTHER" id="PTHR47215">
    <property type="match status" value="1"/>
</dbReference>
<dbReference type="PROSITE" id="PS51384">
    <property type="entry name" value="FAD_FR"/>
    <property type="match status" value="1"/>
</dbReference>
<comment type="caution">
    <text evidence="3">The sequence shown here is derived from an EMBL/GenBank/DDBJ whole genome shotgun (WGS) entry which is preliminary data.</text>
</comment>
<reference evidence="3 4" key="1">
    <citation type="journal article" date="2017" name="Mol. Biol. Evol.">
        <title>The 4-celled Tetrabaena socialis nuclear genome reveals the essential components for genetic control of cell number at the origin of multicellularity in the volvocine lineage.</title>
        <authorList>
            <person name="Featherston J."/>
            <person name="Arakaki Y."/>
            <person name="Hanschen E.R."/>
            <person name="Ferris P.J."/>
            <person name="Michod R.E."/>
            <person name="Olson B.J.S.C."/>
            <person name="Nozaki H."/>
            <person name="Durand P.M."/>
        </authorList>
    </citation>
    <scope>NUCLEOTIDE SEQUENCE [LARGE SCALE GENOMIC DNA]</scope>
    <source>
        <strain evidence="3 4">NIES-571</strain>
    </source>
</reference>
<dbReference type="Proteomes" id="UP000236333">
    <property type="component" value="Unassembled WGS sequence"/>
</dbReference>
<evidence type="ECO:0000313" key="3">
    <source>
        <dbReference type="EMBL" id="PNH10827.1"/>
    </source>
</evidence>
<organism evidence="3 4">
    <name type="scientific">Tetrabaena socialis</name>
    <dbReference type="NCBI Taxonomy" id="47790"/>
    <lineage>
        <taxon>Eukaryota</taxon>
        <taxon>Viridiplantae</taxon>
        <taxon>Chlorophyta</taxon>
        <taxon>core chlorophytes</taxon>
        <taxon>Chlorophyceae</taxon>
        <taxon>CS clade</taxon>
        <taxon>Chlamydomonadales</taxon>
        <taxon>Tetrabaenaceae</taxon>
        <taxon>Tetrabaena</taxon>
    </lineage>
</organism>
<feature type="region of interest" description="Disordered" evidence="1">
    <location>
        <begin position="1"/>
        <end position="25"/>
    </location>
</feature>
<protein>
    <recommendedName>
        <fullName evidence="2">FAD-binding FR-type domain-containing protein</fullName>
    </recommendedName>
</protein>
<dbReference type="EMBL" id="PGGS01000045">
    <property type="protein sequence ID" value="PNH10827.1"/>
    <property type="molecule type" value="Genomic_DNA"/>
</dbReference>
<evidence type="ECO:0000313" key="4">
    <source>
        <dbReference type="Proteomes" id="UP000236333"/>
    </source>
</evidence>
<gene>
    <name evidence="3" type="ORF">TSOC_002333</name>
</gene>
<dbReference type="AlphaFoldDB" id="A0A2J8AE82"/>
<evidence type="ECO:0000259" key="2">
    <source>
        <dbReference type="PROSITE" id="PS51384"/>
    </source>
</evidence>
<feature type="domain" description="FAD-binding FR-type" evidence="2">
    <location>
        <begin position="88"/>
        <end position="224"/>
    </location>
</feature>
<name>A0A2J8AE82_9CHLO</name>
<dbReference type="InterPro" id="IPR017927">
    <property type="entry name" value="FAD-bd_FR_type"/>
</dbReference>
<sequence>MRTALGRNAFETVARKSGSPRATGRHPACWIIAPLTTSGTEHHRVSAPTALKPGGSGKASRHSADDADIHEQRMGPNTILSVTDMDKVKWGPATVVRNDAQTLDGSVRVLHLSVADHVDMLYGRRVKAVPDATRWIESYTVPGQCVGVRVLAPDGASAAPEPPRRLYSIASSPYASRRDSAYVDASLIEIVVERCSSPEDAILAELGPGSQLEVTQVVGRGFCSLLDSYNGLTQALEEGRNLVLIGLGTRGMAALRSALTWQPVLAHASSHSVSALYVAHSAGRAAFLSEWDTWRDAGMRLRPLYTNPGAGLDDNAVVGTPGASSGAASASGGSAELDHDRCMELLQLALFMQPGGLE</sequence>
<proteinExistence type="predicted"/>
<dbReference type="OrthoDB" id="538001at2759"/>
<evidence type="ECO:0000256" key="1">
    <source>
        <dbReference type="SAM" id="MobiDB-lite"/>
    </source>
</evidence>
<dbReference type="PANTHER" id="PTHR47215:SF1">
    <property type="entry name" value="F9L1.8 PROTEIN"/>
    <property type="match status" value="1"/>
</dbReference>
<dbReference type="InterPro" id="IPR017938">
    <property type="entry name" value="Riboflavin_synthase-like_b-brl"/>
</dbReference>
<dbReference type="GO" id="GO:0016491">
    <property type="term" value="F:oxidoreductase activity"/>
    <property type="evidence" value="ECO:0007669"/>
    <property type="project" value="InterPro"/>
</dbReference>